<dbReference type="PANTHER" id="PTHR11717:SF7">
    <property type="entry name" value="LOW MOLECULAR WEIGHT PHOSPHOTYROSINE PROTEIN PHOSPHATASE"/>
    <property type="match status" value="1"/>
</dbReference>
<protein>
    <recommendedName>
        <fullName evidence="2">protein-tyrosine-phosphatase</fullName>
        <ecNumber evidence="2">3.1.3.48</ecNumber>
    </recommendedName>
</protein>
<dbReference type="EC" id="3.1.3.48" evidence="2"/>
<dbReference type="Gene3D" id="3.40.50.2300">
    <property type="match status" value="1"/>
</dbReference>
<dbReference type="PANTHER" id="PTHR11717">
    <property type="entry name" value="LOW MOLECULAR WEIGHT PROTEIN TYROSINE PHOSPHATASE"/>
    <property type="match status" value="1"/>
</dbReference>
<dbReference type="InterPro" id="IPR017867">
    <property type="entry name" value="Tyr_phospatase_low_mol_wt"/>
</dbReference>
<dbReference type="SUPFAM" id="SSF52788">
    <property type="entry name" value="Phosphotyrosine protein phosphatases I"/>
    <property type="match status" value="1"/>
</dbReference>
<comment type="similarity">
    <text evidence="1">Belongs to the low molecular weight phosphotyrosine protein phosphatase family.</text>
</comment>
<evidence type="ECO:0000256" key="4">
    <source>
        <dbReference type="ARBA" id="ARBA00022912"/>
    </source>
</evidence>
<feature type="domain" description="Phosphotyrosine protein phosphatase I" evidence="6">
    <location>
        <begin position="2"/>
        <end position="146"/>
    </location>
</feature>
<evidence type="ECO:0000313" key="7">
    <source>
        <dbReference type="EMBL" id="MBG9986746.1"/>
    </source>
</evidence>
<dbReference type="InterPro" id="IPR050438">
    <property type="entry name" value="LMW_PTPase"/>
</dbReference>
<comment type="caution">
    <text evidence="7">The sequence shown here is derived from an EMBL/GenBank/DDBJ whole genome shotgun (WGS) entry which is preliminary data.</text>
</comment>
<name>A0ABS0LTQ4_9LACT</name>
<evidence type="ECO:0000256" key="5">
    <source>
        <dbReference type="ARBA" id="ARBA00051722"/>
    </source>
</evidence>
<dbReference type="EMBL" id="JACBXQ010000004">
    <property type="protein sequence ID" value="MBG9986746.1"/>
    <property type="molecule type" value="Genomic_DNA"/>
</dbReference>
<evidence type="ECO:0000256" key="2">
    <source>
        <dbReference type="ARBA" id="ARBA00013064"/>
    </source>
</evidence>
<dbReference type="Pfam" id="PF01451">
    <property type="entry name" value="LMWPc"/>
    <property type="match status" value="1"/>
</dbReference>
<keyword evidence="3" id="KW-0378">Hydrolase</keyword>
<reference evidence="7 8" key="1">
    <citation type="submission" date="2020-07" db="EMBL/GenBank/DDBJ databases">
        <title>Facklamia lactis sp. nov., isolated from raw milk.</title>
        <authorList>
            <person name="Doll E.V."/>
            <person name="Huptas C."/>
            <person name="Staib L."/>
            <person name="Wenning M."/>
            <person name="Scherer S."/>
        </authorList>
    </citation>
    <scope>NUCLEOTIDE SEQUENCE [LARGE SCALE GENOMIC DNA]</scope>
    <source>
        <strain evidence="7 8">DSM 111018</strain>
    </source>
</reference>
<organism evidence="7 8">
    <name type="scientific">Facklamia lactis</name>
    <dbReference type="NCBI Taxonomy" id="2749967"/>
    <lineage>
        <taxon>Bacteria</taxon>
        <taxon>Bacillati</taxon>
        <taxon>Bacillota</taxon>
        <taxon>Bacilli</taxon>
        <taxon>Lactobacillales</taxon>
        <taxon>Aerococcaceae</taxon>
        <taxon>Facklamia</taxon>
    </lineage>
</organism>
<accession>A0ABS0LTQ4</accession>
<dbReference type="InterPro" id="IPR023485">
    <property type="entry name" value="Ptyr_pPase"/>
</dbReference>
<evidence type="ECO:0000256" key="1">
    <source>
        <dbReference type="ARBA" id="ARBA00011063"/>
    </source>
</evidence>
<evidence type="ECO:0000259" key="6">
    <source>
        <dbReference type="SMART" id="SM00226"/>
    </source>
</evidence>
<comment type="catalytic activity">
    <reaction evidence="5">
        <text>O-phospho-L-tyrosyl-[protein] + H2O = L-tyrosyl-[protein] + phosphate</text>
        <dbReference type="Rhea" id="RHEA:10684"/>
        <dbReference type="Rhea" id="RHEA-COMP:10136"/>
        <dbReference type="Rhea" id="RHEA-COMP:20101"/>
        <dbReference type="ChEBI" id="CHEBI:15377"/>
        <dbReference type="ChEBI" id="CHEBI:43474"/>
        <dbReference type="ChEBI" id="CHEBI:46858"/>
        <dbReference type="ChEBI" id="CHEBI:61978"/>
        <dbReference type="EC" id="3.1.3.48"/>
    </reaction>
</comment>
<dbReference type="Proteomes" id="UP000721415">
    <property type="component" value="Unassembled WGS sequence"/>
</dbReference>
<sequence length="158" mass="17952">MVKVLFFCLGNICRSPMAEAVFRNLLKEEEIEEHFYVDSAGTSDEEAGNPVHPGTKERLAREGIGVEGIYSRPLQESDLSFDYIIGMDASNMRNFKRFDQGRSKAKIAKLLSFAGEESDIADPWYTGDFEQTYQDVYRGCQALLEEIKKKENIVGKHE</sequence>
<proteinExistence type="inferred from homology"/>
<keyword evidence="4" id="KW-0904">Protein phosphatase</keyword>
<dbReference type="SMART" id="SM00226">
    <property type="entry name" value="LMWPc"/>
    <property type="match status" value="1"/>
</dbReference>
<dbReference type="RefSeq" id="WP_197115661.1">
    <property type="nucleotide sequence ID" value="NZ_JACBXQ010000004.1"/>
</dbReference>
<keyword evidence="8" id="KW-1185">Reference proteome</keyword>
<gene>
    <name evidence="7" type="ORF">HZY91_07530</name>
</gene>
<dbReference type="CDD" id="cd16343">
    <property type="entry name" value="LMWPTP"/>
    <property type="match status" value="1"/>
</dbReference>
<evidence type="ECO:0000313" key="8">
    <source>
        <dbReference type="Proteomes" id="UP000721415"/>
    </source>
</evidence>
<dbReference type="PRINTS" id="PR00719">
    <property type="entry name" value="LMWPTPASE"/>
</dbReference>
<evidence type="ECO:0000256" key="3">
    <source>
        <dbReference type="ARBA" id="ARBA00022801"/>
    </source>
</evidence>
<dbReference type="InterPro" id="IPR036196">
    <property type="entry name" value="Ptyr_pPase_sf"/>
</dbReference>